<comment type="catalytic activity">
    <reaction evidence="3">
        <text>a long-chain fatty aldehyde + holo-[ACP] + NAD(+) = a long-chain fatty acyl-[ACP] + NADH + H(+)</text>
        <dbReference type="Rhea" id="RHEA:54180"/>
        <dbReference type="Rhea" id="RHEA-COMP:9685"/>
        <dbReference type="Rhea" id="RHEA-COMP:12682"/>
        <dbReference type="ChEBI" id="CHEBI:15378"/>
        <dbReference type="ChEBI" id="CHEBI:17176"/>
        <dbReference type="ChEBI" id="CHEBI:57540"/>
        <dbReference type="ChEBI" id="CHEBI:57945"/>
        <dbReference type="ChEBI" id="CHEBI:64479"/>
        <dbReference type="ChEBI" id="CHEBI:133243"/>
        <dbReference type="EC" id="1.2.1.80"/>
    </reaction>
</comment>
<comment type="function">
    <text evidence="3">Catalyzes the NADP-dependent reduction of long-chain acyl-ACP to the corresponding fatty aldehyde. Involved in the biosynthesis of alkanes, mainly heptadecane and pentadecane, by producing the fatty aldehydes used by aldehyde decarbonylase.</text>
</comment>
<keyword evidence="3" id="KW-0520">NAD</keyword>
<protein>
    <recommendedName>
        <fullName evidence="3">Long-chain acyl-[acyl-carrier-protein] reductase</fullName>
        <shortName evidence="3">AAR</shortName>
        <ecNumber evidence="3">1.2.1.80</ecNumber>
    </recommendedName>
</protein>
<dbReference type="EC" id="1.2.1.80" evidence="3"/>
<evidence type="ECO:0000256" key="2">
    <source>
        <dbReference type="ARBA" id="ARBA00023002"/>
    </source>
</evidence>
<evidence type="ECO:0000256" key="3">
    <source>
        <dbReference type="PIRNR" id="PIRNR026396"/>
    </source>
</evidence>
<dbReference type="Gene3D" id="3.40.50.720">
    <property type="entry name" value="NAD(P)-binding Rossmann-like Domain"/>
    <property type="match status" value="1"/>
</dbReference>
<sequence length="343" mass="37911">MFGLIGHSPSLERTHEIARELGFPECADRDLEFWCSAPPQAVDTVRVKSATGQEIEGQYIDSGFLPEMLVSNRGKTAVRKVLNAMAHAQKMGLSVTALGGFSSIVFENFNLSQTRLVRNVELDFARFTTGNTHTAYIICRQVEAMAKRLNLELSRSTVAVCGATGDIGSAVCRWLNERTDVQELLLVARQEDRLQALRSDLGRGKILPMEEALPLADVIVWVASMPKGVEIDPNTLKKPCLIIDGGYPKNMGMKIQSPGVHVLSGGIVEHSLDIDSRIMRAIGMVNPARHVFACFAESMLLEFEKWYTNFSWNRNQITIAKMLQIGEASVKHGFKPLLLDPVG</sequence>
<dbReference type="PANTHER" id="PTHR43086:SF3">
    <property type="entry name" value="NADP-DEPENDENT 3-HYDROXY ACID DEHYDROGENASE YDFG"/>
    <property type="match status" value="1"/>
</dbReference>
<dbReference type="AlphaFoldDB" id="A0A193CE83"/>
<dbReference type="SUPFAM" id="SSF51735">
    <property type="entry name" value="NAD(P)-binding Rossmann-fold domains"/>
    <property type="match status" value="1"/>
</dbReference>
<dbReference type="NCBIfam" id="TIGR04058">
    <property type="entry name" value="AcACP_reductase"/>
    <property type="match status" value="1"/>
</dbReference>
<comment type="similarity">
    <text evidence="1 3">Belongs to the short-chain dehydrogenases/reductases (SDR) family.</text>
</comment>
<comment type="cofactor">
    <cofactor evidence="3">
        <name>a divalent metal cation</name>
        <dbReference type="ChEBI" id="CHEBI:60240"/>
    </cofactor>
</comment>
<dbReference type="PIRSF" id="PIRSF026396">
    <property type="entry name" value="UCP026396_short-chain_DH"/>
    <property type="match status" value="1"/>
</dbReference>
<keyword evidence="2 3" id="KW-0560">Oxidoreductase</keyword>
<evidence type="ECO:0000256" key="1">
    <source>
        <dbReference type="ARBA" id="ARBA00006484"/>
    </source>
</evidence>
<accession>A0A193CE83</accession>
<dbReference type="InterPro" id="IPR036291">
    <property type="entry name" value="NAD(P)-bd_dom_sf"/>
</dbReference>
<proteinExistence type="inferred from homology"/>
<dbReference type="GO" id="GO:0016491">
    <property type="term" value="F:oxidoreductase activity"/>
    <property type="evidence" value="ECO:0007669"/>
    <property type="project" value="UniProtKB-KW"/>
</dbReference>
<dbReference type="EMBL" id="KU341740">
    <property type="protein sequence ID" value="ANN22663.1"/>
    <property type="molecule type" value="Genomic_DNA"/>
</dbReference>
<reference evidence="4" key="1">
    <citation type="journal article" date="2016" name="J. Life Sci.">
        <title>Characterization of a Korean Domestic Cyanobacterium Limnothrix sp. KNUA012 for Biofuel Feedstock.</title>
        <authorList>
            <person name="Hong J.W."/>
            <person name="Jo S.-W."/>
            <person name="Kim O.H."/>
            <person name="Jeong M.R."/>
            <person name="Kim H."/>
            <person name="Park K.M."/>
            <person name="Lee K.I."/>
            <person name="Yoon H.-S."/>
        </authorList>
    </citation>
    <scope>NUCLEOTIDE SEQUENCE</scope>
    <source>
        <strain evidence="4">KNUA012</strain>
    </source>
</reference>
<evidence type="ECO:0000313" key="4">
    <source>
        <dbReference type="EMBL" id="ANN22663.1"/>
    </source>
</evidence>
<comment type="catalytic activity">
    <reaction evidence="3">
        <text>a long-chain fatty aldehyde + holo-[ACP] + NADP(+) = a long-chain fatty acyl-[ACP] + NADPH + H(+)</text>
        <dbReference type="Rhea" id="RHEA:54176"/>
        <dbReference type="Rhea" id="RHEA-COMP:9685"/>
        <dbReference type="Rhea" id="RHEA-COMP:12682"/>
        <dbReference type="ChEBI" id="CHEBI:15378"/>
        <dbReference type="ChEBI" id="CHEBI:17176"/>
        <dbReference type="ChEBI" id="CHEBI:57783"/>
        <dbReference type="ChEBI" id="CHEBI:58349"/>
        <dbReference type="ChEBI" id="CHEBI:64479"/>
        <dbReference type="ChEBI" id="CHEBI:133243"/>
        <dbReference type="EC" id="1.2.1.80"/>
    </reaction>
</comment>
<dbReference type="PANTHER" id="PTHR43086">
    <property type="entry name" value="VERY-LONG-CHAIN 3-OXOOACYL-COA REDUCTASE"/>
    <property type="match status" value="1"/>
</dbReference>
<organism evidence="4">
    <name type="scientific">Limnothrix sp. KNUA012</name>
    <dbReference type="NCBI Taxonomy" id="1162714"/>
    <lineage>
        <taxon>Bacteria</taxon>
        <taxon>Bacillati</taxon>
        <taxon>Cyanobacteriota</taxon>
        <taxon>Cyanophyceae</taxon>
        <taxon>Pseudanabaenales</taxon>
        <taxon>Pseudanabaenaceae</taxon>
        <taxon>Limnothrix</taxon>
    </lineage>
</organism>
<name>A0A193CE83_9CYAN</name>
<dbReference type="InterPro" id="IPR016836">
    <property type="entry name" value="AAR"/>
</dbReference>